<keyword evidence="11" id="KW-0482">Metalloprotease</keyword>
<dbReference type="PROSITE" id="PS00132">
    <property type="entry name" value="CARBOXYPEPT_ZN_1"/>
    <property type="match status" value="1"/>
</dbReference>
<dbReference type="Proteomes" id="UP000694399">
    <property type="component" value="Chromosome A3"/>
</dbReference>
<feature type="active site" description="Proton donor/acceptor" evidence="19">
    <location>
        <position position="348"/>
    </location>
</feature>
<evidence type="ECO:0000256" key="5">
    <source>
        <dbReference type="ARBA" id="ARBA00022645"/>
    </source>
</evidence>
<keyword evidence="12" id="KW-1015">Disulfide bond</keyword>
<protein>
    <recommendedName>
        <fullName evidence="15">Carboxypeptidase A1</fullName>
        <ecNumber evidence="14">3.4.17.1</ecNumber>
    </recommendedName>
</protein>
<dbReference type="PANTHER" id="PTHR11705">
    <property type="entry name" value="PROTEASE FAMILY M14 CARBOXYPEPTIDASE A,B"/>
    <property type="match status" value="1"/>
</dbReference>
<evidence type="ECO:0000256" key="13">
    <source>
        <dbReference type="ARBA" id="ARBA00036253"/>
    </source>
</evidence>
<dbReference type="InterPro" id="IPR034248">
    <property type="entry name" value="CPA_M14_CPD"/>
</dbReference>
<dbReference type="SUPFAM" id="SSF53187">
    <property type="entry name" value="Zn-dependent exopeptidases"/>
    <property type="match status" value="1"/>
</dbReference>
<dbReference type="PANTHER" id="PTHR11705:SF136">
    <property type="entry name" value="CARBOXYPEPTIDASE A4"/>
    <property type="match status" value="1"/>
</dbReference>
<dbReference type="Ensembl" id="ENSPLOT00000026349.1">
    <property type="protein sequence ID" value="ENSPLOP00000023858.1"/>
    <property type="gene ID" value="ENSPLOG00000017313.1"/>
</dbReference>
<comment type="subcellular location">
    <subcellularLocation>
        <location evidence="2">Secreted</location>
    </subcellularLocation>
</comment>
<dbReference type="GO" id="GO:0006508">
    <property type="term" value="P:proteolysis"/>
    <property type="evidence" value="ECO:0007669"/>
    <property type="project" value="UniProtKB-KW"/>
</dbReference>
<evidence type="ECO:0000256" key="17">
    <source>
        <dbReference type="ARBA" id="ARBA00059652"/>
    </source>
</evidence>
<dbReference type="Pfam" id="PF02244">
    <property type="entry name" value="Propep_M14"/>
    <property type="match status" value="1"/>
</dbReference>
<comment type="function">
    <text evidence="17">Carboxypeptidase that catalyzes the release of a C-terminal amino acid, but has little or no action with -Asp, -Glu, -Arg, -Lys or -Pro. Catalyzes the conversion of leukotriene C4 to leukotriene F4 via the hydrolysis of an amide bond.</text>
</comment>
<keyword evidence="10" id="KW-0862">Zinc</keyword>
<feature type="domain" description="Peptidase M14" evidence="21">
    <location>
        <begin position="86"/>
        <end position="382"/>
    </location>
</feature>
<dbReference type="GO" id="GO:0004181">
    <property type="term" value="F:metallocarboxypeptidase activity"/>
    <property type="evidence" value="ECO:0007669"/>
    <property type="project" value="UniProtKB-EC"/>
</dbReference>
<keyword evidence="7" id="KW-0479">Metal-binding</keyword>
<comment type="similarity">
    <text evidence="3 19">Belongs to the peptidase M14 family.</text>
</comment>
<evidence type="ECO:0000256" key="12">
    <source>
        <dbReference type="ARBA" id="ARBA00023157"/>
    </source>
</evidence>
<dbReference type="Gene3D" id="3.40.630.10">
    <property type="entry name" value="Zn peptidases"/>
    <property type="match status" value="1"/>
</dbReference>
<dbReference type="InterPro" id="IPR036990">
    <property type="entry name" value="M14A-like_propep"/>
</dbReference>
<dbReference type="FunFam" id="3.40.630.10:FF:000132">
    <property type="entry name" value="Carboxypeptidase A1"/>
    <property type="match status" value="1"/>
</dbReference>
<evidence type="ECO:0000256" key="14">
    <source>
        <dbReference type="ARBA" id="ARBA00039144"/>
    </source>
</evidence>
<evidence type="ECO:0000256" key="16">
    <source>
        <dbReference type="ARBA" id="ARBA00052331"/>
    </source>
</evidence>
<evidence type="ECO:0000256" key="1">
    <source>
        <dbReference type="ARBA" id="ARBA00001947"/>
    </source>
</evidence>
<evidence type="ECO:0000256" key="4">
    <source>
        <dbReference type="ARBA" id="ARBA00022525"/>
    </source>
</evidence>
<feature type="chain" id="PRO_5034497111" description="Carboxypeptidase A1" evidence="20">
    <location>
        <begin position="17"/>
        <end position="387"/>
    </location>
</feature>
<dbReference type="SMART" id="SM00631">
    <property type="entry name" value="Zn_pept"/>
    <property type="match status" value="1"/>
</dbReference>
<dbReference type="FunFam" id="3.30.70.340:FF:000001">
    <property type="entry name" value="Carboxypeptidase A5"/>
    <property type="match status" value="1"/>
</dbReference>
<dbReference type="GeneTree" id="ENSGT00940000161774"/>
<evidence type="ECO:0000256" key="18">
    <source>
        <dbReference type="ARBA" id="ARBA00065928"/>
    </source>
</evidence>
<evidence type="ECO:0000256" key="20">
    <source>
        <dbReference type="SAM" id="SignalP"/>
    </source>
</evidence>
<keyword evidence="8 20" id="KW-0732">Signal</keyword>
<accession>A0A8C8XZ14</accession>
<dbReference type="InterPro" id="IPR000834">
    <property type="entry name" value="Peptidase_M14"/>
</dbReference>
<evidence type="ECO:0000256" key="19">
    <source>
        <dbReference type="PROSITE-ProRule" id="PRU01379"/>
    </source>
</evidence>
<proteinExistence type="inferred from homology"/>
<keyword evidence="9" id="KW-0378">Hydrolase</keyword>
<dbReference type="SUPFAM" id="SSF54897">
    <property type="entry name" value="Protease propeptides/inhibitors"/>
    <property type="match status" value="1"/>
</dbReference>
<evidence type="ECO:0000256" key="3">
    <source>
        <dbReference type="ARBA" id="ARBA00005988"/>
    </source>
</evidence>
<evidence type="ECO:0000259" key="21">
    <source>
        <dbReference type="PROSITE" id="PS52035"/>
    </source>
</evidence>
<evidence type="ECO:0000256" key="7">
    <source>
        <dbReference type="ARBA" id="ARBA00022723"/>
    </source>
</evidence>
<dbReference type="InterPro" id="IPR003146">
    <property type="entry name" value="M14A_act_pep"/>
</dbReference>
<dbReference type="Pfam" id="PF00246">
    <property type="entry name" value="Peptidase_M14"/>
    <property type="match status" value="1"/>
</dbReference>
<keyword evidence="4" id="KW-0964">Secreted</keyword>
<comment type="cofactor">
    <cofactor evidence="1">
        <name>Zn(2+)</name>
        <dbReference type="ChEBI" id="CHEBI:29105"/>
    </cofactor>
</comment>
<comment type="subunit">
    <text evidence="18">Monomer. May form a complex with proelastase 2.</text>
</comment>
<keyword evidence="23" id="KW-1185">Reference proteome</keyword>
<sequence length="387" mass="43388">MKWILFLGALIGLSCGREKFFGDQVFRINVRNGDEISKLSQLVNSDNFKLDVWKAPSTFSRLVDVLVPSVSLQPVKSFLKSQGLEYSVTIGDLQIYHEMDSIAGDFPDLASRVKIGHSFENRSMYVLKFGTAEGGRRPAVWLNAGIHSREWISVATAIWTARKIASDYGKDPTITSILEKMDIFLLPVANPDGYVYTQSQNRLWRKTRSIYPRSRCVGTDPNRNWNASFAGEGASDNPCSEIYHGPHANSEVEVKSVVDFIQEHGNFKCFIDLHSYSQLLMYPYGYTVKKAPDADELDKVARRAAKALASLSGTTYQVGPTCTTVYPASGSSVDWAYDNGIKYAFTFELRDTGHYGFLLPANQIIPTAEETWLGLKTIMEHVRDNLY</sequence>
<evidence type="ECO:0000256" key="2">
    <source>
        <dbReference type="ARBA" id="ARBA00004613"/>
    </source>
</evidence>
<keyword evidence="6" id="KW-0645">Protease</keyword>
<dbReference type="AlphaFoldDB" id="A0A8C8XZ14"/>
<comment type="catalytic activity">
    <reaction evidence="13">
        <text>Release of a C-terminal amino acid, but little or no action with -Asp, -Glu, -Arg, -Lys or -Pro.</text>
        <dbReference type="EC" id="3.4.17.1"/>
    </reaction>
</comment>
<evidence type="ECO:0000256" key="15">
    <source>
        <dbReference type="ARBA" id="ARBA00040642"/>
    </source>
</evidence>
<evidence type="ECO:0000256" key="10">
    <source>
        <dbReference type="ARBA" id="ARBA00022833"/>
    </source>
</evidence>
<reference evidence="22" key="3">
    <citation type="submission" date="2025-09" db="UniProtKB">
        <authorList>
            <consortium name="Ensembl"/>
        </authorList>
    </citation>
    <scope>IDENTIFICATION</scope>
</reference>
<keyword evidence="5" id="KW-0121">Carboxypeptidase</keyword>
<dbReference type="GO" id="GO:0008270">
    <property type="term" value="F:zinc ion binding"/>
    <property type="evidence" value="ECO:0007669"/>
    <property type="project" value="InterPro"/>
</dbReference>
<dbReference type="PROSITE" id="PS00133">
    <property type="entry name" value="CARBOXYPEPT_ZN_2"/>
    <property type="match status" value="1"/>
</dbReference>
<dbReference type="PROSITE" id="PS52035">
    <property type="entry name" value="PEPTIDASE_M14"/>
    <property type="match status" value="1"/>
</dbReference>
<comment type="catalytic activity">
    <reaction evidence="16">
        <text>leukotriene C4 + H2O = leukotriene F4 + glycine</text>
        <dbReference type="Rhea" id="RHEA:50740"/>
        <dbReference type="ChEBI" id="CHEBI:15377"/>
        <dbReference type="ChEBI" id="CHEBI:57305"/>
        <dbReference type="ChEBI" id="CHEBI:57973"/>
        <dbReference type="ChEBI" id="CHEBI:133618"/>
    </reaction>
    <physiologicalReaction direction="left-to-right" evidence="16">
        <dbReference type="Rhea" id="RHEA:50741"/>
    </physiologicalReaction>
</comment>
<evidence type="ECO:0000256" key="8">
    <source>
        <dbReference type="ARBA" id="ARBA00022729"/>
    </source>
</evidence>
<dbReference type="InterPro" id="IPR057246">
    <property type="entry name" value="CARBOXYPEPT_ZN_1"/>
</dbReference>
<dbReference type="Gene3D" id="3.30.70.340">
    <property type="entry name" value="Metallocarboxypeptidase-like"/>
    <property type="match status" value="1"/>
</dbReference>
<reference evidence="22" key="2">
    <citation type="submission" date="2025-08" db="UniProtKB">
        <authorList>
            <consortium name="Ensembl"/>
        </authorList>
    </citation>
    <scope>IDENTIFICATION</scope>
</reference>
<dbReference type="EC" id="3.4.17.1" evidence="14"/>
<evidence type="ECO:0000256" key="9">
    <source>
        <dbReference type="ARBA" id="ARBA00022801"/>
    </source>
</evidence>
<evidence type="ECO:0000313" key="22">
    <source>
        <dbReference type="Ensembl" id="ENSPLOP00000023858.1"/>
    </source>
</evidence>
<dbReference type="PROSITE" id="PS51257">
    <property type="entry name" value="PROKAR_LIPOPROTEIN"/>
    <property type="match status" value="1"/>
</dbReference>
<evidence type="ECO:0000313" key="23">
    <source>
        <dbReference type="Proteomes" id="UP000694399"/>
    </source>
</evidence>
<dbReference type="CDD" id="cd03870">
    <property type="entry name" value="M14_CPA"/>
    <property type="match status" value="1"/>
</dbReference>
<dbReference type="PRINTS" id="PR00765">
    <property type="entry name" value="CRBOXYPTASEA"/>
</dbReference>
<evidence type="ECO:0000256" key="11">
    <source>
        <dbReference type="ARBA" id="ARBA00023049"/>
    </source>
</evidence>
<name>A0A8C8XZ14_PANLE</name>
<organism evidence="22 23">
    <name type="scientific">Panthera leo</name>
    <name type="common">Lion</name>
    <dbReference type="NCBI Taxonomy" id="9689"/>
    <lineage>
        <taxon>Eukaryota</taxon>
        <taxon>Metazoa</taxon>
        <taxon>Chordata</taxon>
        <taxon>Craniata</taxon>
        <taxon>Vertebrata</taxon>
        <taxon>Euteleostomi</taxon>
        <taxon>Mammalia</taxon>
        <taxon>Eutheria</taxon>
        <taxon>Laurasiatheria</taxon>
        <taxon>Carnivora</taxon>
        <taxon>Feliformia</taxon>
        <taxon>Felidae</taxon>
        <taxon>Pantherinae</taxon>
        <taxon>Panthera</taxon>
    </lineage>
</organism>
<gene>
    <name evidence="22" type="primary">CPA4</name>
</gene>
<feature type="signal peptide" evidence="20">
    <location>
        <begin position="1"/>
        <end position="16"/>
    </location>
</feature>
<reference evidence="22" key="1">
    <citation type="journal article" date="2019" name="bioRxiv">
        <title>Long live the king: chromosome-level assembly of the lion (Panthera leo) using linked-read, Hi-C, and long read data.</title>
        <authorList>
            <person name="Armstrong E.E."/>
            <person name="Taylor R.W."/>
            <person name="Miller D.E."/>
            <person name="Kaelin C."/>
            <person name="Barsh G."/>
            <person name="Hadly E.A."/>
            <person name="Petrov D."/>
        </authorList>
    </citation>
    <scope>NUCLEOTIDE SEQUENCE [LARGE SCALE GENOMIC DNA]</scope>
</reference>
<dbReference type="InterPro" id="IPR057247">
    <property type="entry name" value="CARBOXYPEPT_ZN_2"/>
</dbReference>
<evidence type="ECO:0000256" key="6">
    <source>
        <dbReference type="ARBA" id="ARBA00022670"/>
    </source>
</evidence>
<dbReference type="GO" id="GO:0005615">
    <property type="term" value="C:extracellular space"/>
    <property type="evidence" value="ECO:0007669"/>
    <property type="project" value="TreeGrafter"/>
</dbReference>